<protein>
    <submittedName>
        <fullName evidence="2">Uncharacterized protein</fullName>
    </submittedName>
</protein>
<dbReference type="EMBL" id="MT142521">
    <property type="protein sequence ID" value="QJA83975.1"/>
    <property type="molecule type" value="Genomic_DNA"/>
</dbReference>
<sequence>MTTRTMKPTIATARKTAEAMNARQVVVVSFDYAGRYAVVSYGVTKAECQDVARLCDAIAYGLDDGSLPAPEINR</sequence>
<dbReference type="EMBL" id="MT141535">
    <property type="protein sequence ID" value="QJA65275.1"/>
    <property type="molecule type" value="Genomic_DNA"/>
</dbReference>
<organism evidence="2">
    <name type="scientific">viral metagenome</name>
    <dbReference type="NCBI Taxonomy" id="1070528"/>
    <lineage>
        <taxon>unclassified sequences</taxon>
        <taxon>metagenomes</taxon>
        <taxon>organismal metagenomes</taxon>
    </lineage>
</organism>
<dbReference type="AlphaFoldDB" id="A0A6M3KRC1"/>
<accession>A0A6M3KRC1</accession>
<reference evidence="2" key="1">
    <citation type="submission" date="2020-03" db="EMBL/GenBank/DDBJ databases">
        <title>The deep terrestrial virosphere.</title>
        <authorList>
            <person name="Holmfeldt K."/>
            <person name="Nilsson E."/>
            <person name="Simone D."/>
            <person name="Lopez-Fernandez M."/>
            <person name="Wu X."/>
            <person name="de Brujin I."/>
            <person name="Lundin D."/>
            <person name="Andersson A."/>
            <person name="Bertilsson S."/>
            <person name="Dopson M."/>
        </authorList>
    </citation>
    <scope>NUCLEOTIDE SEQUENCE</scope>
    <source>
        <strain evidence="2">MM415A00243</strain>
        <strain evidence="1">MM415B00422</strain>
    </source>
</reference>
<proteinExistence type="predicted"/>
<evidence type="ECO:0000313" key="2">
    <source>
        <dbReference type="EMBL" id="QJA83975.1"/>
    </source>
</evidence>
<name>A0A6M3KRC1_9ZZZZ</name>
<evidence type="ECO:0000313" key="1">
    <source>
        <dbReference type="EMBL" id="QJA65275.1"/>
    </source>
</evidence>
<gene>
    <name evidence="2" type="ORF">MM415A00243_0037</name>
    <name evidence="1" type="ORF">MM415B00422_0037</name>
</gene>